<dbReference type="RefSeq" id="WP_047241854.1">
    <property type="nucleotide sequence ID" value="NZ_AP035890.1"/>
</dbReference>
<dbReference type="EMBL" id="JARQBI010000012">
    <property type="protein sequence ID" value="MDT2796828.1"/>
    <property type="molecule type" value="Genomic_DNA"/>
</dbReference>
<dbReference type="Gene3D" id="1.10.1660.10">
    <property type="match status" value="1"/>
</dbReference>
<reference evidence="3 6" key="3">
    <citation type="submission" date="2020-04" db="EMBL/GenBank/DDBJ databases">
        <authorList>
            <person name="Hitch T.C.A."/>
            <person name="Wylensek D."/>
            <person name="Clavel T."/>
        </authorList>
    </citation>
    <scope>NUCLEOTIDE SEQUENCE [LARGE SCALE GENOMIC DNA]</scope>
    <source>
        <strain evidence="3 6">WCA-380-WT-3C</strain>
    </source>
</reference>
<dbReference type="SMART" id="SM00422">
    <property type="entry name" value="HTH_MERR"/>
    <property type="match status" value="1"/>
</dbReference>
<dbReference type="CDD" id="cd01105">
    <property type="entry name" value="HTH_GlnR-like"/>
    <property type="match status" value="1"/>
</dbReference>
<evidence type="ECO:0000313" key="4">
    <source>
        <dbReference type="EMBL" id="OUQ11949.1"/>
    </source>
</evidence>
<evidence type="ECO:0000313" key="6">
    <source>
        <dbReference type="Proteomes" id="UP000588071"/>
    </source>
</evidence>
<dbReference type="GO" id="GO:0006355">
    <property type="term" value="P:regulation of DNA-templated transcription"/>
    <property type="evidence" value="ECO:0007669"/>
    <property type="project" value="InterPro"/>
</dbReference>
<sequence>MSDFLKQIFANDNVLVGISELSKMCNLSPRQLRYWEQKGYIQSVEEKSGNPVARKYRLFMVVKVQLIKNYMDQGDSLSKAVEKAEQKFTLVRSFRQLFKQGAIQLKVLDNNVVFIIFGPIENVEMYFVVKFDQSSNQLTTFVINDTSDKSLKNFLNP</sequence>
<evidence type="ECO:0000313" key="3">
    <source>
        <dbReference type="EMBL" id="NME48867.1"/>
    </source>
</evidence>
<reference evidence="4" key="2">
    <citation type="journal article" date="2018" name="BMC Genomics">
        <title>Whole genome sequencing and function prediction of 133 gut anaerobes isolated from chicken caecum in pure cultures.</title>
        <authorList>
            <person name="Medvecky M."/>
            <person name="Cejkova D."/>
            <person name="Polansky O."/>
            <person name="Karasova D."/>
            <person name="Kubasova T."/>
            <person name="Cizek A."/>
            <person name="Rychlik I."/>
        </authorList>
    </citation>
    <scope>NUCLEOTIDE SEQUENCE</scope>
    <source>
        <strain evidence="4">An144</strain>
    </source>
</reference>
<evidence type="ECO:0000313" key="2">
    <source>
        <dbReference type="EMBL" id="MDT2796828.1"/>
    </source>
</evidence>
<dbReference type="SUPFAM" id="SSF46955">
    <property type="entry name" value="Putative DNA-binding domain"/>
    <property type="match status" value="1"/>
</dbReference>
<dbReference type="AlphaFoldDB" id="A0A1Y4R321"/>
<dbReference type="Pfam" id="PF00376">
    <property type="entry name" value="MerR"/>
    <property type="match status" value="1"/>
</dbReference>
<evidence type="ECO:0000313" key="5">
    <source>
        <dbReference type="Proteomes" id="UP000196074"/>
    </source>
</evidence>
<gene>
    <name evidence="4" type="ORF">B5E88_01060</name>
    <name evidence="3" type="ORF">HF857_01095</name>
    <name evidence="2" type="ORF">P7H47_06175</name>
</gene>
<dbReference type="InterPro" id="IPR009061">
    <property type="entry name" value="DNA-bd_dom_put_sf"/>
</dbReference>
<dbReference type="Proteomes" id="UP000196074">
    <property type="component" value="Unassembled WGS sequence"/>
</dbReference>
<protein>
    <submittedName>
        <fullName evidence="4">MerR family transcriptional regulator</fullName>
    </submittedName>
</protein>
<dbReference type="EMBL" id="JABAFV010000001">
    <property type="protein sequence ID" value="NME48867.1"/>
    <property type="molecule type" value="Genomic_DNA"/>
</dbReference>
<comment type="caution">
    <text evidence="4">The sequence shown here is derived from an EMBL/GenBank/DDBJ whole genome shotgun (WGS) entry which is preliminary data.</text>
</comment>
<organism evidence="4 5">
    <name type="scientific">Enterococcus cecorum</name>
    <dbReference type="NCBI Taxonomy" id="44008"/>
    <lineage>
        <taxon>Bacteria</taxon>
        <taxon>Bacillati</taxon>
        <taxon>Bacillota</taxon>
        <taxon>Bacilli</taxon>
        <taxon>Lactobacillales</taxon>
        <taxon>Enterococcaceae</taxon>
        <taxon>Enterococcus</taxon>
    </lineage>
</organism>
<name>A0A1Y4R321_9ENTE</name>
<dbReference type="InterPro" id="IPR000551">
    <property type="entry name" value="MerR-type_HTH_dom"/>
</dbReference>
<feature type="domain" description="HTH merR-type" evidence="1">
    <location>
        <begin position="18"/>
        <end position="87"/>
    </location>
</feature>
<dbReference type="Proteomes" id="UP001255696">
    <property type="component" value="Unassembled WGS sequence"/>
</dbReference>
<accession>A0A1Y4R321</accession>
<reference evidence="5" key="1">
    <citation type="submission" date="2017-04" db="EMBL/GenBank/DDBJ databases">
        <title>Function of individual gut microbiota members based on whole genome sequencing of pure cultures obtained from chicken caecum.</title>
        <authorList>
            <person name="Medvecky M."/>
            <person name="Cejkova D."/>
            <person name="Polansky O."/>
            <person name="Karasova D."/>
            <person name="Kubasova T."/>
            <person name="Cizek A."/>
            <person name="Rychlik I."/>
        </authorList>
    </citation>
    <scope>NUCLEOTIDE SEQUENCE [LARGE SCALE GENOMIC DNA]</scope>
    <source>
        <strain evidence="5">An144</strain>
    </source>
</reference>
<reference evidence="2" key="4">
    <citation type="submission" date="2023-03" db="EMBL/GenBank/DDBJ databases">
        <authorList>
            <person name="Shen W."/>
            <person name="Cai J."/>
        </authorList>
    </citation>
    <scope>NUCLEOTIDE SEQUENCE</scope>
    <source>
        <strain evidence="2">B245-2</strain>
    </source>
</reference>
<evidence type="ECO:0000259" key="1">
    <source>
        <dbReference type="SMART" id="SM00422"/>
    </source>
</evidence>
<dbReference type="EMBL" id="NFLC01000001">
    <property type="protein sequence ID" value="OUQ11949.1"/>
    <property type="molecule type" value="Genomic_DNA"/>
</dbReference>
<dbReference type="Proteomes" id="UP000588071">
    <property type="component" value="Unassembled WGS sequence"/>
</dbReference>
<proteinExistence type="predicted"/>
<dbReference type="GO" id="GO:0003677">
    <property type="term" value="F:DNA binding"/>
    <property type="evidence" value="ECO:0007669"/>
    <property type="project" value="InterPro"/>
</dbReference>